<proteinExistence type="predicted"/>
<dbReference type="Proteomes" id="UP001208017">
    <property type="component" value="Unassembled WGS sequence"/>
</dbReference>
<feature type="domain" description="Sporulation protein YpeB PepSY1 and PepSY2" evidence="1">
    <location>
        <begin position="180"/>
        <end position="372"/>
    </location>
</feature>
<keyword evidence="4" id="KW-1185">Reference proteome</keyword>
<dbReference type="RefSeq" id="WP_267150194.1">
    <property type="nucleotide sequence ID" value="NZ_JAPMLT010000001.1"/>
</dbReference>
<dbReference type="EMBL" id="JAPMLT010000001">
    <property type="protein sequence ID" value="MCX7568962.1"/>
    <property type="molecule type" value="Genomic_DNA"/>
</dbReference>
<dbReference type="NCBIfam" id="TIGR02889">
    <property type="entry name" value="spore_YpeB"/>
    <property type="match status" value="1"/>
</dbReference>
<gene>
    <name evidence="3" type="primary">ypeB</name>
    <name evidence="3" type="ORF">OS242_03170</name>
</gene>
<evidence type="ECO:0000313" key="3">
    <source>
        <dbReference type="EMBL" id="MCX7568962.1"/>
    </source>
</evidence>
<organism evidence="3 4">
    <name type="scientific">Tumebacillus lacus</name>
    <dbReference type="NCBI Taxonomy" id="2995335"/>
    <lineage>
        <taxon>Bacteria</taxon>
        <taxon>Bacillati</taxon>
        <taxon>Bacillota</taxon>
        <taxon>Bacilli</taxon>
        <taxon>Bacillales</taxon>
        <taxon>Alicyclobacillaceae</taxon>
        <taxon>Tumebacillus</taxon>
    </lineage>
</organism>
<protein>
    <submittedName>
        <fullName evidence="3">Germination protein YpeB</fullName>
    </submittedName>
</protein>
<dbReference type="InterPro" id="IPR014239">
    <property type="entry name" value="YpeB_PepSY1-2"/>
</dbReference>
<dbReference type="Pfam" id="PF14620">
    <property type="entry name" value="YPEB_PepSY1-2"/>
    <property type="match status" value="1"/>
</dbReference>
<accession>A0ABT3WYX9</accession>
<evidence type="ECO:0000259" key="2">
    <source>
        <dbReference type="Pfam" id="PF20769"/>
    </source>
</evidence>
<name>A0ABT3WYX9_9BACL</name>
<comment type="caution">
    <text evidence="3">The sequence shown here is derived from an EMBL/GenBank/DDBJ whole genome shotgun (WGS) entry which is preliminary data.</text>
</comment>
<dbReference type="InterPro" id="IPR048402">
    <property type="entry name" value="YpeB_N"/>
</dbReference>
<feature type="domain" description="Sporulation protein YpeB N-terminal" evidence="2">
    <location>
        <begin position="27"/>
        <end position="162"/>
    </location>
</feature>
<evidence type="ECO:0000259" key="1">
    <source>
        <dbReference type="Pfam" id="PF14620"/>
    </source>
</evidence>
<reference evidence="3 4" key="1">
    <citation type="submission" date="2022-11" db="EMBL/GenBank/DDBJ databases">
        <title>Study of microbial diversity in lake waters.</title>
        <authorList>
            <person name="Zhang J."/>
        </authorList>
    </citation>
    <scope>NUCLEOTIDE SEQUENCE [LARGE SCALE GENOMIC DNA]</scope>
    <source>
        <strain evidence="3 4">DT12</strain>
    </source>
</reference>
<dbReference type="Pfam" id="PF20769">
    <property type="entry name" value="YPEB_N"/>
    <property type="match status" value="1"/>
</dbReference>
<sequence length="440" mass="49581">MFSRITSLVLVLALVVAGFWGYREHKEKQALLLKAENQYQRAFHDLSDHMNRIQDELGKSLAVNSQKQLTPALTETWRMASEARNDIGQLPLSLMPLNKTMEFISDVGNYSYHVAVRDENKQALNEQEWQTLQKLYTRSKEIENQLAELQTAVITKNLRWMDAETALAQTDKKTDNQIVDGFRSMEKTVEQQKPLSFGPTMDRMKVNSKLDAKTLTGNDVTPEQAAGIIQRWRGLDSTKNIAVKRNGKGELYPSYSIAYTAPDGHKEFFTMTVKGGNITWYANERPVANESIDLAQGETFAVNWLQAHGIEASAVVKTETFDNVGVYEVVGMKNGVRIYPDEVTVEVALDTGEVVGLNAQDYVFHHKQNRSVPQVKVSKEKAQTMVSSKVQVQESNLALVLNDAKQEELTYEFVGTMDQDTFKIYISALDGDEVGVEKVR</sequence>
<evidence type="ECO:0000313" key="4">
    <source>
        <dbReference type="Proteomes" id="UP001208017"/>
    </source>
</evidence>